<comment type="catalytic activity">
    <reaction evidence="1">
        <text>ATP + protein L-histidine = ADP + protein N-phospho-L-histidine.</text>
        <dbReference type="EC" id="2.7.13.3"/>
    </reaction>
</comment>
<dbReference type="CDD" id="cd00082">
    <property type="entry name" value="HisKA"/>
    <property type="match status" value="1"/>
</dbReference>
<dbReference type="SUPFAM" id="SSF55874">
    <property type="entry name" value="ATPase domain of HSP90 chaperone/DNA topoisomerase II/histidine kinase"/>
    <property type="match status" value="1"/>
</dbReference>
<proteinExistence type="predicted"/>
<dbReference type="InterPro" id="IPR036097">
    <property type="entry name" value="HisK_dim/P_sf"/>
</dbReference>
<dbReference type="GO" id="GO:0016301">
    <property type="term" value="F:kinase activity"/>
    <property type="evidence" value="ECO:0007669"/>
    <property type="project" value="UniProtKB-KW"/>
</dbReference>
<keyword evidence="10" id="KW-0902">Two-component regulatory system</keyword>
<evidence type="ECO:0000256" key="1">
    <source>
        <dbReference type="ARBA" id="ARBA00000085"/>
    </source>
</evidence>
<evidence type="ECO:0000256" key="11">
    <source>
        <dbReference type="SAM" id="Phobius"/>
    </source>
</evidence>
<keyword evidence="9" id="KW-0067">ATP-binding</keyword>
<organism evidence="13 14">
    <name type="scientific">Yanshouia hominis</name>
    <dbReference type="NCBI Taxonomy" id="2763673"/>
    <lineage>
        <taxon>Bacteria</taxon>
        <taxon>Bacillati</taxon>
        <taxon>Bacillota</taxon>
        <taxon>Clostridia</taxon>
        <taxon>Eubacteriales</taxon>
        <taxon>Oscillospiraceae</taxon>
        <taxon>Yanshouia</taxon>
    </lineage>
</organism>
<dbReference type="Gene3D" id="3.30.565.10">
    <property type="entry name" value="Histidine kinase-like ATPase, C-terminal domain"/>
    <property type="match status" value="1"/>
</dbReference>
<dbReference type="SUPFAM" id="SSF47384">
    <property type="entry name" value="Homodimeric domain of signal transducing histidine kinase"/>
    <property type="match status" value="1"/>
</dbReference>
<evidence type="ECO:0000256" key="6">
    <source>
        <dbReference type="ARBA" id="ARBA00022679"/>
    </source>
</evidence>
<keyword evidence="11" id="KW-0472">Membrane</keyword>
<evidence type="ECO:0000259" key="12">
    <source>
        <dbReference type="PROSITE" id="PS50109"/>
    </source>
</evidence>
<protein>
    <recommendedName>
        <fullName evidence="3">histidine kinase</fullName>
        <ecNumber evidence="3">2.7.13.3</ecNumber>
    </recommendedName>
</protein>
<dbReference type="InterPro" id="IPR005467">
    <property type="entry name" value="His_kinase_dom"/>
</dbReference>
<dbReference type="Pfam" id="PF00512">
    <property type="entry name" value="HisKA"/>
    <property type="match status" value="1"/>
</dbReference>
<reference evidence="13 14" key="1">
    <citation type="submission" date="2020-08" db="EMBL/GenBank/DDBJ databases">
        <title>Genome public.</title>
        <authorList>
            <person name="Liu C."/>
            <person name="Sun Q."/>
        </authorList>
    </citation>
    <scope>NUCLEOTIDE SEQUENCE [LARGE SCALE GENOMIC DNA]</scope>
    <source>
        <strain evidence="13 14">BX1</strain>
    </source>
</reference>
<evidence type="ECO:0000313" key="14">
    <source>
        <dbReference type="Proteomes" id="UP000658131"/>
    </source>
</evidence>
<dbReference type="Gene3D" id="1.10.287.130">
    <property type="match status" value="1"/>
</dbReference>
<evidence type="ECO:0000256" key="4">
    <source>
        <dbReference type="ARBA" id="ARBA00022475"/>
    </source>
</evidence>
<name>A0ABR7NJ44_9FIRM</name>
<accession>A0ABR7NJ44</accession>
<dbReference type="InterPro" id="IPR050980">
    <property type="entry name" value="2C_sensor_his_kinase"/>
</dbReference>
<comment type="caution">
    <text evidence="13">The sequence shown here is derived from an EMBL/GenBank/DDBJ whole genome shotgun (WGS) entry which is preliminary data.</text>
</comment>
<feature type="transmembrane region" description="Helical" evidence="11">
    <location>
        <begin position="142"/>
        <end position="166"/>
    </location>
</feature>
<dbReference type="SMART" id="SM00388">
    <property type="entry name" value="HisKA"/>
    <property type="match status" value="1"/>
</dbReference>
<dbReference type="Proteomes" id="UP000658131">
    <property type="component" value="Unassembled WGS sequence"/>
</dbReference>
<keyword evidence="7" id="KW-0547">Nucleotide-binding</keyword>
<evidence type="ECO:0000256" key="3">
    <source>
        <dbReference type="ARBA" id="ARBA00012438"/>
    </source>
</evidence>
<evidence type="ECO:0000313" key="13">
    <source>
        <dbReference type="EMBL" id="MBC8576428.1"/>
    </source>
</evidence>
<sequence length="452" mass="50281">MEMPTAQRSSTPMGAFLLLLGMILPLFVNVRSFRIYGLLNEAAAARDVGLLMVCAFLLVILNSLRALPIYLGSYLFCSAIFQKNRWIFRGMVILIIIVSYRLTSLLYAIRYDFGIPSLLVILMIYMLDGFNLETVRTYKRSAVLICALIGVQFLDLIPPFSAYGFGRGAVSTDIKLLAEYFDRHNVLTIFCVSQMLIFLSMAVILSRLLTDQHRLLRSAQELSAARIQALEARKDFEIRHLVHDLKTTLTTIEALAGVTQMLSGDEKIREYQQRITDSAESMGEMISQILETDRLRPMTTEALFDYSLFQVTSQRSKDRIALENRAQGRLLCVNKITFSRALVNLINNAVNAVDPEKGKIHIGIDALDGDIVIAVSDNGCGIAEKDLAHVWEAGFSSHGSTGLGMGYVREIVEECGGSIALCSSPGRGTKVTIHVKEVVPDEPTEYHRPGSR</sequence>
<keyword evidence="5" id="KW-0597">Phosphoprotein</keyword>
<evidence type="ECO:0000256" key="8">
    <source>
        <dbReference type="ARBA" id="ARBA00022777"/>
    </source>
</evidence>
<evidence type="ECO:0000256" key="2">
    <source>
        <dbReference type="ARBA" id="ARBA00004651"/>
    </source>
</evidence>
<dbReference type="PRINTS" id="PR00344">
    <property type="entry name" value="BCTRLSENSOR"/>
</dbReference>
<evidence type="ECO:0000256" key="9">
    <source>
        <dbReference type="ARBA" id="ARBA00022840"/>
    </source>
</evidence>
<feature type="domain" description="Histidine kinase" evidence="12">
    <location>
        <begin position="240"/>
        <end position="439"/>
    </location>
</feature>
<keyword evidence="11" id="KW-0812">Transmembrane</keyword>
<comment type="subcellular location">
    <subcellularLocation>
        <location evidence="2">Cell membrane</location>
        <topology evidence="2">Multi-pass membrane protein</topology>
    </subcellularLocation>
</comment>
<keyword evidence="8 13" id="KW-0418">Kinase</keyword>
<feature type="transmembrane region" description="Helical" evidence="11">
    <location>
        <begin position="48"/>
        <end position="74"/>
    </location>
</feature>
<keyword evidence="4" id="KW-1003">Cell membrane</keyword>
<dbReference type="InterPro" id="IPR003594">
    <property type="entry name" value="HATPase_dom"/>
</dbReference>
<dbReference type="SMART" id="SM00387">
    <property type="entry name" value="HATPase_c"/>
    <property type="match status" value="1"/>
</dbReference>
<dbReference type="EMBL" id="JACRTB010000011">
    <property type="protein sequence ID" value="MBC8576428.1"/>
    <property type="molecule type" value="Genomic_DNA"/>
</dbReference>
<dbReference type="PROSITE" id="PS50109">
    <property type="entry name" value="HIS_KIN"/>
    <property type="match status" value="1"/>
</dbReference>
<dbReference type="PANTHER" id="PTHR44936">
    <property type="entry name" value="SENSOR PROTEIN CREC"/>
    <property type="match status" value="1"/>
</dbReference>
<gene>
    <name evidence="13" type="ORF">H8717_08425</name>
</gene>
<dbReference type="EC" id="2.7.13.3" evidence="3"/>
<dbReference type="Pfam" id="PF02518">
    <property type="entry name" value="HATPase_c"/>
    <property type="match status" value="1"/>
</dbReference>
<evidence type="ECO:0000256" key="7">
    <source>
        <dbReference type="ARBA" id="ARBA00022741"/>
    </source>
</evidence>
<keyword evidence="14" id="KW-1185">Reference proteome</keyword>
<dbReference type="InterPro" id="IPR003661">
    <property type="entry name" value="HisK_dim/P_dom"/>
</dbReference>
<evidence type="ECO:0000256" key="5">
    <source>
        <dbReference type="ARBA" id="ARBA00022553"/>
    </source>
</evidence>
<dbReference type="InterPro" id="IPR004358">
    <property type="entry name" value="Sig_transdc_His_kin-like_C"/>
</dbReference>
<feature type="transmembrane region" description="Helical" evidence="11">
    <location>
        <begin position="86"/>
        <end position="107"/>
    </location>
</feature>
<evidence type="ECO:0000256" key="10">
    <source>
        <dbReference type="ARBA" id="ARBA00023012"/>
    </source>
</evidence>
<feature type="transmembrane region" description="Helical" evidence="11">
    <location>
        <begin position="186"/>
        <end position="209"/>
    </location>
</feature>
<keyword evidence="6" id="KW-0808">Transferase</keyword>
<feature type="transmembrane region" description="Helical" evidence="11">
    <location>
        <begin position="113"/>
        <end position="130"/>
    </location>
</feature>
<keyword evidence="11" id="KW-1133">Transmembrane helix</keyword>
<dbReference type="InterPro" id="IPR036890">
    <property type="entry name" value="HATPase_C_sf"/>
</dbReference>
<dbReference type="PANTHER" id="PTHR44936:SF10">
    <property type="entry name" value="SENSOR PROTEIN RSTB"/>
    <property type="match status" value="1"/>
</dbReference>